<feature type="transmembrane region" description="Helical" evidence="2">
    <location>
        <begin position="29"/>
        <end position="47"/>
    </location>
</feature>
<dbReference type="EMBL" id="JBHUEJ010000045">
    <property type="protein sequence ID" value="MFD1712612.1"/>
    <property type="molecule type" value="Genomic_DNA"/>
</dbReference>
<dbReference type="RefSeq" id="WP_255507743.1">
    <property type="nucleotide sequence ID" value="NZ_JBHUEJ010000045.1"/>
</dbReference>
<keyword evidence="2" id="KW-1133">Transmembrane helix</keyword>
<dbReference type="Proteomes" id="UP001597304">
    <property type="component" value="Unassembled WGS sequence"/>
</dbReference>
<gene>
    <name evidence="3" type="ORF">ACFSF0_18600</name>
</gene>
<organism evidence="3 4">
    <name type="scientific">Ottowia flava</name>
    <dbReference type="NCBI Taxonomy" id="2675430"/>
    <lineage>
        <taxon>Bacteria</taxon>
        <taxon>Pseudomonadati</taxon>
        <taxon>Pseudomonadota</taxon>
        <taxon>Betaproteobacteria</taxon>
        <taxon>Burkholderiales</taxon>
        <taxon>Comamonadaceae</taxon>
        <taxon>Ottowia</taxon>
    </lineage>
</organism>
<protein>
    <submittedName>
        <fullName evidence="3">Glycerate kinase</fullName>
    </submittedName>
</protein>
<keyword evidence="2" id="KW-0472">Membrane</keyword>
<dbReference type="GO" id="GO:0016301">
    <property type="term" value="F:kinase activity"/>
    <property type="evidence" value="ECO:0007669"/>
    <property type="project" value="UniProtKB-KW"/>
</dbReference>
<evidence type="ECO:0000256" key="1">
    <source>
        <dbReference type="SAM" id="MobiDB-lite"/>
    </source>
</evidence>
<keyword evidence="3" id="KW-0418">Kinase</keyword>
<sequence length="165" mass="17803">MTWQRILTLVIAVALGAGAWRAGGWAGLALAGTALVLWFLLYYTRVLQVMKRAADRPIGYVDSAVMLNAKLKPRSALLHVMALTRSMGERLSPEGAEPEVYRWTDPGGSQVTAEFQRGQLNGWRLDRPTPPADAGAELSLSKKATDSAPGAYPVATPIDADNRQA</sequence>
<evidence type="ECO:0000313" key="3">
    <source>
        <dbReference type="EMBL" id="MFD1712612.1"/>
    </source>
</evidence>
<keyword evidence="4" id="KW-1185">Reference proteome</keyword>
<evidence type="ECO:0000256" key="2">
    <source>
        <dbReference type="SAM" id="Phobius"/>
    </source>
</evidence>
<name>A0ABW4KXS8_9BURK</name>
<accession>A0ABW4KXS8</accession>
<feature type="region of interest" description="Disordered" evidence="1">
    <location>
        <begin position="121"/>
        <end position="165"/>
    </location>
</feature>
<comment type="caution">
    <text evidence="3">The sequence shown here is derived from an EMBL/GenBank/DDBJ whole genome shotgun (WGS) entry which is preliminary data.</text>
</comment>
<keyword evidence="3" id="KW-0808">Transferase</keyword>
<keyword evidence="2" id="KW-0812">Transmembrane</keyword>
<proteinExistence type="predicted"/>
<evidence type="ECO:0000313" key="4">
    <source>
        <dbReference type="Proteomes" id="UP001597304"/>
    </source>
</evidence>
<reference evidence="4" key="1">
    <citation type="journal article" date="2019" name="Int. J. Syst. Evol. Microbiol.">
        <title>The Global Catalogue of Microorganisms (GCM) 10K type strain sequencing project: providing services to taxonomists for standard genome sequencing and annotation.</title>
        <authorList>
            <consortium name="The Broad Institute Genomics Platform"/>
            <consortium name="The Broad Institute Genome Sequencing Center for Infectious Disease"/>
            <person name="Wu L."/>
            <person name="Ma J."/>
        </authorList>
    </citation>
    <scope>NUCLEOTIDE SEQUENCE [LARGE SCALE GENOMIC DNA]</scope>
    <source>
        <strain evidence="4">LMG 29247</strain>
    </source>
</reference>